<dbReference type="InterPro" id="IPR009060">
    <property type="entry name" value="UBA-like_sf"/>
</dbReference>
<organism evidence="4 5">
    <name type="scientific">Coccomyxa viridis</name>
    <dbReference type="NCBI Taxonomy" id="1274662"/>
    <lineage>
        <taxon>Eukaryota</taxon>
        <taxon>Viridiplantae</taxon>
        <taxon>Chlorophyta</taxon>
        <taxon>core chlorophytes</taxon>
        <taxon>Trebouxiophyceae</taxon>
        <taxon>Trebouxiophyceae incertae sedis</taxon>
        <taxon>Coccomyxaceae</taxon>
        <taxon>Coccomyxa</taxon>
    </lineage>
</organism>
<protein>
    <recommendedName>
        <fullName evidence="2">Defective in cullin neddylation protein</fullName>
    </recommendedName>
</protein>
<dbReference type="Gene3D" id="1.10.238.200">
    <property type="entry name" value="Cullin, PONY binding domain"/>
    <property type="match status" value="1"/>
</dbReference>
<keyword evidence="1" id="KW-0833">Ubl conjugation pathway</keyword>
<accession>A0ABP1G601</accession>
<evidence type="ECO:0000313" key="5">
    <source>
        <dbReference type="Proteomes" id="UP001497392"/>
    </source>
</evidence>
<dbReference type="Pfam" id="PF14555">
    <property type="entry name" value="UBA_4"/>
    <property type="match status" value="1"/>
</dbReference>
<reference evidence="4 5" key="1">
    <citation type="submission" date="2024-06" db="EMBL/GenBank/DDBJ databases">
        <authorList>
            <person name="Kraege A."/>
            <person name="Thomma B."/>
        </authorList>
    </citation>
    <scope>NUCLEOTIDE SEQUENCE [LARGE SCALE GENOMIC DNA]</scope>
</reference>
<keyword evidence="5" id="KW-1185">Reference proteome</keyword>
<comment type="caution">
    <text evidence="4">The sequence shown here is derived from an EMBL/GenBank/DDBJ whole genome shotgun (WGS) entry which is preliminary data.</text>
</comment>
<dbReference type="Gene3D" id="1.10.238.10">
    <property type="entry name" value="EF-hand"/>
    <property type="match status" value="1"/>
</dbReference>
<dbReference type="InterPro" id="IPR042460">
    <property type="entry name" value="DCN1-like_PONY"/>
</dbReference>
<dbReference type="EMBL" id="CAXHTA020000016">
    <property type="protein sequence ID" value="CAL5226795.1"/>
    <property type="molecule type" value="Genomic_DNA"/>
</dbReference>
<gene>
    <name evidence="4" type="primary">g9656</name>
    <name evidence="4" type="ORF">VP750_LOCUS8701</name>
</gene>
<dbReference type="Proteomes" id="UP001497392">
    <property type="component" value="Unassembled WGS sequence"/>
</dbReference>
<dbReference type="Gene3D" id="1.10.8.10">
    <property type="entry name" value="DNA helicase RuvA subunit, C-terminal domain"/>
    <property type="match status" value="1"/>
</dbReference>
<dbReference type="PROSITE" id="PS51229">
    <property type="entry name" value="DCUN1"/>
    <property type="match status" value="1"/>
</dbReference>
<dbReference type="SUPFAM" id="SSF46934">
    <property type="entry name" value="UBA-like"/>
    <property type="match status" value="1"/>
</dbReference>
<feature type="domain" description="DCUN1" evidence="3">
    <location>
        <begin position="65"/>
        <end position="254"/>
    </location>
</feature>
<proteinExistence type="predicted"/>
<dbReference type="Pfam" id="PF03556">
    <property type="entry name" value="Cullin_binding"/>
    <property type="match status" value="1"/>
</dbReference>
<evidence type="ECO:0000259" key="3">
    <source>
        <dbReference type="PROSITE" id="PS51229"/>
    </source>
</evidence>
<dbReference type="InterPro" id="IPR014764">
    <property type="entry name" value="DCN-prot"/>
</dbReference>
<evidence type="ECO:0000313" key="4">
    <source>
        <dbReference type="EMBL" id="CAL5226795.1"/>
    </source>
</evidence>
<dbReference type="InterPro" id="IPR005176">
    <property type="entry name" value="PONY_dom"/>
</dbReference>
<comment type="function">
    <text evidence="2">Neddylation of cullins play an essential role in the regulation of SCF-type complexes activity.</text>
</comment>
<name>A0ABP1G601_9CHLO</name>
<dbReference type="PANTHER" id="PTHR12281:SF2">
    <property type="entry name" value="DEFECTIVE IN CULLIN NEDDYLATION PROTEIN"/>
    <property type="match status" value="1"/>
</dbReference>
<evidence type="ECO:0000256" key="1">
    <source>
        <dbReference type="ARBA" id="ARBA00022786"/>
    </source>
</evidence>
<sequence>MNRLSGAKKDKVAQFCSIIDGSSDKLALTCLQETGWSMEAAIEYYYNMDPGQIALLTPKQQQPSLSREAVEHLFNRYRDQHSDAILAEGVGRLCDDLEVDPGDIVMLVLSWHFRAATMCEYSREEFVSGMLRLRCDSLPKLQQKLPELRRDLQDARTYKEVYVYAYGFTLEKGKKCLPQEVAIEMWRLIFSAHPWPLLESWCQFLEEKYNKAISRDTWVQLLDFVRAVRTDLSNFEESGSAWPYLLDDFVDWMRDGRLMDTS</sequence>
<dbReference type="PANTHER" id="PTHR12281">
    <property type="entry name" value="RP42 RELATED"/>
    <property type="match status" value="1"/>
</dbReference>
<evidence type="ECO:0000256" key="2">
    <source>
        <dbReference type="RuleBase" id="RU410713"/>
    </source>
</evidence>